<evidence type="ECO:0000256" key="3">
    <source>
        <dbReference type="ARBA" id="ARBA00022448"/>
    </source>
</evidence>
<feature type="transmembrane region" description="Helical" evidence="8">
    <location>
        <begin position="106"/>
        <end position="126"/>
    </location>
</feature>
<feature type="transmembrane region" description="Helical" evidence="8">
    <location>
        <begin position="132"/>
        <end position="151"/>
    </location>
</feature>
<evidence type="ECO:0000313" key="10">
    <source>
        <dbReference type="EMBL" id="KAH7425000.1"/>
    </source>
</evidence>
<dbReference type="Gene3D" id="1.20.1250.20">
    <property type="entry name" value="MFS general substrate transporter like domains"/>
    <property type="match status" value="1"/>
</dbReference>
<feature type="domain" description="Major facilitator superfamily (MFS) profile" evidence="9">
    <location>
        <begin position="31"/>
        <end position="471"/>
    </location>
</feature>
<keyword evidence="6 8" id="KW-0472">Membrane</keyword>
<comment type="caution">
    <text evidence="10">The sequence shown here is derived from an EMBL/GenBank/DDBJ whole genome shotgun (WGS) entry which is preliminary data.</text>
</comment>
<keyword evidence="5 8" id="KW-1133">Transmembrane helix</keyword>
<dbReference type="InterPro" id="IPR005829">
    <property type="entry name" value="Sugar_transporter_CS"/>
</dbReference>
<dbReference type="NCBIfam" id="TIGR00879">
    <property type="entry name" value="SP"/>
    <property type="match status" value="1"/>
</dbReference>
<dbReference type="EMBL" id="CM035416">
    <property type="protein sequence ID" value="KAH7424999.1"/>
    <property type="molecule type" value="Genomic_DNA"/>
</dbReference>
<dbReference type="PANTHER" id="PTHR48023">
    <property type="entry name" value="D-XYLOSE-PROTON SYMPORTER-LIKE 2"/>
    <property type="match status" value="1"/>
</dbReference>
<sequence length="484" mass="52371">MKADSSSSTYLLESQGSEKIRSPNYRHAILPFIFPVLGGVLYGYDIGATSSAAVSIESANTSGVTWYDMTPIETGLLESGSLYGAVIGSIFALNVADILGRKRELIVASLFYILGSILMASAPSFITLVAGRFVYGFGIGMAVHGGPLYIAETCPTNIRGMLVSMKEGGIVLGMLLGYVCGYLAMDVVGGWRIMYSIGGPIACIMCLGMCWLPRSPRWILLHAYKGNASVETSYEDAKVVIQRLLGKDAREDDVYCQLEDIVRSLEYFGNEITIREVFKGPSLRALIVGIGLVLFQQFTGQPSVLYYSTEIVQTAGFAETSDAAKVSIVIGVFKLIMTLLAVWRVDKIGRRPLLIGGIGILTCSLFVLAAYYAFIPQTSAVALIALFLYVGAYQVSFGPMGWLLLAEIFPLRTRAWASSFCLLINFSANAIVTFIFPILQVKIGTAAMFTIFGVIGAVGILFVALRLPETKGLSLEEIEAKFSD</sequence>
<dbReference type="OMA" id="MCWLPES"/>
<evidence type="ECO:0000256" key="8">
    <source>
        <dbReference type="SAM" id="Phobius"/>
    </source>
</evidence>
<evidence type="ECO:0000313" key="11">
    <source>
        <dbReference type="Proteomes" id="UP000825935"/>
    </source>
</evidence>
<feature type="transmembrane region" description="Helical" evidence="8">
    <location>
        <begin position="81"/>
        <end position="99"/>
    </location>
</feature>
<keyword evidence="3 7" id="KW-0813">Transport</keyword>
<dbReference type="InterPro" id="IPR003663">
    <property type="entry name" value="Sugar/inositol_transpt"/>
</dbReference>
<dbReference type="PANTHER" id="PTHR48023:SF4">
    <property type="entry name" value="D-XYLOSE-PROTON SYMPORTER-LIKE 2"/>
    <property type="match status" value="1"/>
</dbReference>
<dbReference type="InterPro" id="IPR036259">
    <property type="entry name" value="MFS_trans_sf"/>
</dbReference>
<feature type="transmembrane region" description="Helical" evidence="8">
    <location>
        <begin position="191"/>
        <end position="212"/>
    </location>
</feature>
<dbReference type="GO" id="GO:0016020">
    <property type="term" value="C:membrane"/>
    <property type="evidence" value="ECO:0007669"/>
    <property type="project" value="UniProtKB-SubCell"/>
</dbReference>
<feature type="transmembrane region" description="Helical" evidence="8">
    <location>
        <begin position="380"/>
        <end position="405"/>
    </location>
</feature>
<dbReference type="GO" id="GO:0022857">
    <property type="term" value="F:transmembrane transporter activity"/>
    <property type="evidence" value="ECO:0007669"/>
    <property type="project" value="InterPro"/>
</dbReference>
<evidence type="ECO:0000256" key="6">
    <source>
        <dbReference type="ARBA" id="ARBA00023136"/>
    </source>
</evidence>
<evidence type="ECO:0000256" key="7">
    <source>
        <dbReference type="RuleBase" id="RU003346"/>
    </source>
</evidence>
<feature type="transmembrane region" description="Helical" evidence="8">
    <location>
        <begin position="326"/>
        <end position="345"/>
    </location>
</feature>
<keyword evidence="11" id="KW-1185">Reference proteome</keyword>
<feature type="transmembrane region" description="Helical" evidence="8">
    <location>
        <begin position="445"/>
        <end position="465"/>
    </location>
</feature>
<dbReference type="AlphaFoldDB" id="A0A8T2TRU0"/>
<feature type="transmembrane region" description="Helical" evidence="8">
    <location>
        <begin position="28"/>
        <end position="44"/>
    </location>
</feature>
<dbReference type="Proteomes" id="UP000825935">
    <property type="component" value="Chromosome 11"/>
</dbReference>
<dbReference type="PROSITE" id="PS00217">
    <property type="entry name" value="SUGAR_TRANSPORT_2"/>
    <property type="match status" value="1"/>
</dbReference>
<dbReference type="SUPFAM" id="SSF103473">
    <property type="entry name" value="MFS general substrate transporter"/>
    <property type="match status" value="1"/>
</dbReference>
<accession>A0A8T2TRU0</accession>
<organism evidence="10 11">
    <name type="scientific">Ceratopteris richardii</name>
    <name type="common">Triangle waterfern</name>
    <dbReference type="NCBI Taxonomy" id="49495"/>
    <lineage>
        <taxon>Eukaryota</taxon>
        <taxon>Viridiplantae</taxon>
        <taxon>Streptophyta</taxon>
        <taxon>Embryophyta</taxon>
        <taxon>Tracheophyta</taxon>
        <taxon>Polypodiopsida</taxon>
        <taxon>Polypodiidae</taxon>
        <taxon>Polypodiales</taxon>
        <taxon>Pteridineae</taxon>
        <taxon>Pteridaceae</taxon>
        <taxon>Parkerioideae</taxon>
        <taxon>Ceratopteris</taxon>
    </lineage>
</organism>
<dbReference type="OrthoDB" id="6612291at2759"/>
<dbReference type="PROSITE" id="PS00216">
    <property type="entry name" value="SUGAR_TRANSPORT_1"/>
    <property type="match status" value="1"/>
</dbReference>
<gene>
    <name evidence="10" type="ORF">KP509_11G036400</name>
</gene>
<comment type="similarity">
    <text evidence="2 7">Belongs to the major facilitator superfamily. Sugar transporter (TC 2.A.1.1) family.</text>
</comment>
<evidence type="ECO:0000256" key="5">
    <source>
        <dbReference type="ARBA" id="ARBA00022989"/>
    </source>
</evidence>
<proteinExistence type="inferred from homology"/>
<evidence type="ECO:0000256" key="4">
    <source>
        <dbReference type="ARBA" id="ARBA00022692"/>
    </source>
</evidence>
<feature type="transmembrane region" description="Helical" evidence="8">
    <location>
        <begin position="417"/>
        <end position="439"/>
    </location>
</feature>
<dbReference type="GO" id="GO:1904659">
    <property type="term" value="P:D-glucose transmembrane transport"/>
    <property type="evidence" value="ECO:0007669"/>
    <property type="project" value="TreeGrafter"/>
</dbReference>
<dbReference type="PRINTS" id="PR00171">
    <property type="entry name" value="SUGRTRNSPORT"/>
</dbReference>
<name>A0A8T2TRU0_CERRI</name>
<feature type="transmembrane region" description="Helical" evidence="8">
    <location>
        <begin position="163"/>
        <end position="185"/>
    </location>
</feature>
<dbReference type="GO" id="GO:0005737">
    <property type="term" value="C:cytoplasm"/>
    <property type="evidence" value="ECO:0007669"/>
    <property type="project" value="UniProtKB-ARBA"/>
</dbReference>
<reference evidence="10" key="1">
    <citation type="submission" date="2021-08" db="EMBL/GenBank/DDBJ databases">
        <title>WGS assembly of Ceratopteris richardii.</title>
        <authorList>
            <person name="Marchant D.B."/>
            <person name="Chen G."/>
            <person name="Jenkins J."/>
            <person name="Shu S."/>
            <person name="Leebens-Mack J."/>
            <person name="Grimwood J."/>
            <person name="Schmutz J."/>
            <person name="Soltis P."/>
            <person name="Soltis D."/>
            <person name="Chen Z.-H."/>
        </authorList>
    </citation>
    <scope>NUCLEOTIDE SEQUENCE</scope>
    <source>
        <strain evidence="10">Whitten #5841</strain>
        <tissue evidence="10">Leaf</tissue>
    </source>
</reference>
<feature type="transmembrane region" description="Helical" evidence="8">
    <location>
        <begin position="285"/>
        <end position="306"/>
    </location>
</feature>
<keyword evidence="4 8" id="KW-0812">Transmembrane</keyword>
<dbReference type="FunFam" id="1.20.1250.20:FF:000118">
    <property type="entry name" value="D-xylose-proton symporter-like 3, chloroplastic"/>
    <property type="match status" value="1"/>
</dbReference>
<dbReference type="Pfam" id="PF00083">
    <property type="entry name" value="Sugar_tr"/>
    <property type="match status" value="1"/>
</dbReference>
<dbReference type="InterPro" id="IPR005828">
    <property type="entry name" value="MFS_sugar_transport-like"/>
</dbReference>
<feature type="transmembrane region" description="Helical" evidence="8">
    <location>
        <begin position="352"/>
        <end position="374"/>
    </location>
</feature>
<evidence type="ECO:0000259" key="9">
    <source>
        <dbReference type="PROSITE" id="PS50850"/>
    </source>
</evidence>
<dbReference type="InterPro" id="IPR020846">
    <property type="entry name" value="MFS_dom"/>
</dbReference>
<dbReference type="InterPro" id="IPR050820">
    <property type="entry name" value="MFS_Sugar_Transporter"/>
</dbReference>
<comment type="subcellular location">
    <subcellularLocation>
        <location evidence="1">Membrane</location>
        <topology evidence="1">Multi-pass membrane protein</topology>
    </subcellularLocation>
</comment>
<dbReference type="PROSITE" id="PS50850">
    <property type="entry name" value="MFS"/>
    <property type="match status" value="1"/>
</dbReference>
<protein>
    <recommendedName>
        <fullName evidence="9">Major facilitator superfamily (MFS) profile domain-containing protein</fullName>
    </recommendedName>
</protein>
<dbReference type="EMBL" id="CM035416">
    <property type="protein sequence ID" value="KAH7425000.1"/>
    <property type="molecule type" value="Genomic_DNA"/>
</dbReference>
<dbReference type="CDD" id="cd17362">
    <property type="entry name" value="MFS_GLUT10_12_Class3_like"/>
    <property type="match status" value="1"/>
</dbReference>
<evidence type="ECO:0000256" key="2">
    <source>
        <dbReference type="ARBA" id="ARBA00010992"/>
    </source>
</evidence>
<evidence type="ECO:0000256" key="1">
    <source>
        <dbReference type="ARBA" id="ARBA00004141"/>
    </source>
</evidence>